<dbReference type="Pfam" id="PF13488">
    <property type="entry name" value="Gly-zipper_Omp"/>
    <property type="match status" value="1"/>
</dbReference>
<keyword evidence="3" id="KW-1185">Reference proteome</keyword>
<organism evidence="2 3">
    <name type="scientific">Parasphingorhabdus litoris</name>
    <dbReference type="NCBI Taxonomy" id="394733"/>
    <lineage>
        <taxon>Bacteria</taxon>
        <taxon>Pseudomonadati</taxon>
        <taxon>Pseudomonadota</taxon>
        <taxon>Alphaproteobacteria</taxon>
        <taxon>Sphingomonadales</taxon>
        <taxon>Sphingomonadaceae</taxon>
        <taxon>Parasphingorhabdus</taxon>
    </lineage>
</organism>
<sequence length="127" mass="12658">MKLEKTGTIAAFTCASLVLGGCANTASGYRPIVDGYEDEAYHADLADCQALAKTKRYDNGDTRTSALAGAVVGGAAGAIEGDSVEGAIVGALLGGLIGGASGAADTRVDRKDIVIRCMVGRGHAVVG</sequence>
<dbReference type="InterPro" id="IPR039567">
    <property type="entry name" value="Gly-zipper"/>
</dbReference>
<dbReference type="EMBL" id="BAAAEM010000003">
    <property type="protein sequence ID" value="GAA0487727.1"/>
    <property type="molecule type" value="Genomic_DNA"/>
</dbReference>
<comment type="caution">
    <text evidence="2">The sequence shown here is derived from an EMBL/GenBank/DDBJ whole genome shotgun (WGS) entry which is preliminary data.</text>
</comment>
<reference evidence="3" key="1">
    <citation type="journal article" date="2019" name="Int. J. Syst. Evol. Microbiol.">
        <title>The Global Catalogue of Microorganisms (GCM) 10K type strain sequencing project: providing services to taxonomists for standard genome sequencing and annotation.</title>
        <authorList>
            <consortium name="The Broad Institute Genomics Platform"/>
            <consortium name="The Broad Institute Genome Sequencing Center for Infectious Disease"/>
            <person name="Wu L."/>
            <person name="Ma J."/>
        </authorList>
    </citation>
    <scope>NUCLEOTIDE SEQUENCE [LARGE SCALE GENOMIC DNA]</scope>
    <source>
        <strain evidence="3">JCM 14162</strain>
    </source>
</reference>
<accession>A0ABP3KY17</accession>
<evidence type="ECO:0000259" key="1">
    <source>
        <dbReference type="Pfam" id="PF13488"/>
    </source>
</evidence>
<name>A0ABP3KY17_9SPHN</name>
<feature type="domain" description="Glycine zipper" evidence="1">
    <location>
        <begin position="66"/>
        <end position="104"/>
    </location>
</feature>
<dbReference type="RefSeq" id="WP_229955838.1">
    <property type="nucleotide sequence ID" value="NZ_BAAAEM010000003.1"/>
</dbReference>
<evidence type="ECO:0000313" key="3">
    <source>
        <dbReference type="Proteomes" id="UP001500713"/>
    </source>
</evidence>
<evidence type="ECO:0000313" key="2">
    <source>
        <dbReference type="EMBL" id="GAA0487727.1"/>
    </source>
</evidence>
<gene>
    <name evidence="2" type="ORF">GCM10009096_33300</name>
</gene>
<proteinExistence type="predicted"/>
<dbReference type="Proteomes" id="UP001500713">
    <property type="component" value="Unassembled WGS sequence"/>
</dbReference>
<dbReference type="PROSITE" id="PS51257">
    <property type="entry name" value="PROKAR_LIPOPROTEIN"/>
    <property type="match status" value="1"/>
</dbReference>
<protein>
    <recommendedName>
        <fullName evidence="1">Glycine zipper domain-containing protein</fullName>
    </recommendedName>
</protein>